<dbReference type="Proteomes" id="UP000530670">
    <property type="component" value="Unassembled WGS sequence"/>
</dbReference>
<gene>
    <name evidence="5" type="ORF">FTJAE_11224</name>
</gene>
<proteinExistence type="inferred from homology"/>
<dbReference type="EMBL" id="JAAQRI010000276">
    <property type="protein sequence ID" value="KAF5621503.1"/>
    <property type="molecule type" value="Genomic_DNA"/>
</dbReference>
<evidence type="ECO:0000256" key="1">
    <source>
        <dbReference type="ARBA" id="ARBA00006515"/>
    </source>
</evidence>
<dbReference type="GO" id="GO:0016491">
    <property type="term" value="F:oxidoreductase activity"/>
    <property type="evidence" value="ECO:0007669"/>
    <property type="project" value="UniProtKB-KW"/>
</dbReference>
<keyword evidence="5" id="KW-0813">Transport</keyword>
<dbReference type="SUPFAM" id="SSF81383">
    <property type="entry name" value="F-box domain"/>
    <property type="match status" value="1"/>
</dbReference>
<name>A0A8H5QVT3_9HYPO</name>
<dbReference type="Gene3D" id="3.20.20.100">
    <property type="entry name" value="NADP-dependent oxidoreductase domain"/>
    <property type="match status" value="1"/>
</dbReference>
<organism evidence="5 6">
    <name type="scientific">Fusarium tjaetaba</name>
    <dbReference type="NCBI Taxonomy" id="1567544"/>
    <lineage>
        <taxon>Eukaryota</taxon>
        <taxon>Fungi</taxon>
        <taxon>Dikarya</taxon>
        <taxon>Ascomycota</taxon>
        <taxon>Pezizomycotina</taxon>
        <taxon>Sordariomycetes</taxon>
        <taxon>Hypocreomycetidae</taxon>
        <taxon>Hypocreales</taxon>
        <taxon>Nectriaceae</taxon>
        <taxon>Fusarium</taxon>
        <taxon>Fusarium fujikuroi species complex</taxon>
    </lineage>
</organism>
<dbReference type="SUPFAM" id="SSF52047">
    <property type="entry name" value="RNI-like"/>
    <property type="match status" value="1"/>
</dbReference>
<dbReference type="PROSITE" id="PS50181">
    <property type="entry name" value="FBOX"/>
    <property type="match status" value="1"/>
</dbReference>
<dbReference type="AlphaFoldDB" id="A0A8H5QVT3"/>
<dbReference type="InterPro" id="IPR005399">
    <property type="entry name" value="K_chnl_volt-dep_bsu_KCNAB-rel"/>
</dbReference>
<dbReference type="RefSeq" id="XP_037201702.1">
    <property type="nucleotide sequence ID" value="XM_037344145.1"/>
</dbReference>
<feature type="domain" description="F-box" evidence="4">
    <location>
        <begin position="369"/>
        <end position="414"/>
    </location>
</feature>
<evidence type="ECO:0000256" key="3">
    <source>
        <dbReference type="ARBA" id="ARBA00023002"/>
    </source>
</evidence>
<evidence type="ECO:0000313" key="5">
    <source>
        <dbReference type="EMBL" id="KAF5621503.1"/>
    </source>
</evidence>
<accession>A0A8H5QVT3</accession>
<keyword evidence="3" id="KW-0560">Oxidoreductase</keyword>
<dbReference type="InterPro" id="IPR036812">
    <property type="entry name" value="NAD(P)_OxRdtase_dom_sf"/>
</dbReference>
<dbReference type="PRINTS" id="PR01577">
    <property type="entry name" value="KCNABCHANNEL"/>
</dbReference>
<keyword evidence="5" id="KW-0406">Ion transport</keyword>
<comment type="similarity">
    <text evidence="1">Belongs to the shaker potassium channel beta subunit family.</text>
</comment>
<evidence type="ECO:0000259" key="4">
    <source>
        <dbReference type="PROSITE" id="PS50181"/>
    </source>
</evidence>
<evidence type="ECO:0000313" key="6">
    <source>
        <dbReference type="Proteomes" id="UP000530670"/>
    </source>
</evidence>
<sequence>MPVETAYDPKDMLFRHLGPTGLKVSVFSLGGWLTYGGTQKGDIVKQILQKAWDHGVNTFDTAEVYANGESEVEMGRALKELGWPRDEYVLTTKIFFGTGRKEPNTRGLSRKHVVEGLKSSLKRLEQPYVDVVFAHRPDYATPMKEIVEGFTQVIRNLNLAYYWGTSEWTAAQITEATHIAERYNLIAPVVEQPQYNAFHRERFEVEYAPLFNQFEYGTTIWSPLASGLLTGKYNNGIPEDSRFATNKAFFENTVNELQTEAGKAKIEKVKKLSEVAERLGGNVAQLSLAWALKNPNVSTVILGATKVEQLEDNFKALEIYKKIDDKVLEEIEKILDNKPKPAPTFNRSASRHALRVGLSRTLTLTDHIAKMFERLPHELLKFIISEISIKDVKNLSETSKHFHSSTLPTVWASVVIPAWSKNDVYGINIEGFPLGRLVFTKSISLRFVTENNARACPHERRLQTCQEANDEDIVDKPGSFEKFKEVILSLLEKCEKEQLTSFSWDLGTCIPTPILGSNGIVARQQSSLSTLNLTTYPFCKRYNSRERRIDLSAFCHLLNLSWRGPSSENLRVFATALKNNKSHLETLELDLVDWPHLRKELGYRNDNERVRRLRAREYMNKSILGLDIHSPLIAFPNLYTLVLSHVPLSATLVQSINFEVLRSLTIRSCPQWYDFVLTIAQRRIPVRLKKLELQESWPKNDTATDETEDGDSSEVLLEYFEGLEELYLDQTGDMLSKYTKDCLKVVHVRQSRRNIEYTWSWGIMVIIDDEPVDDTPAVDEGENPSNEYLEPMFWAFVEWTFSYKGIKSLEYIVFGDFGRPERTSRGNLLICREGYGSEEFHIIRESCPAAEWDHVKKECQRALYIKHQYLDLKQMQQDPRSNIRNITNHIPEIRVTCVPRLLQLPDPRLHPPLLHPLRRNLRVTRIPNLPIQPLNLSPPPPRLIQGQQF</sequence>
<dbReference type="InterPro" id="IPR036047">
    <property type="entry name" value="F-box-like_dom_sf"/>
</dbReference>
<dbReference type="GO" id="GO:0034220">
    <property type="term" value="P:monoatomic ion transmembrane transport"/>
    <property type="evidence" value="ECO:0007669"/>
    <property type="project" value="UniProtKB-KW"/>
</dbReference>
<dbReference type="SUPFAM" id="SSF51430">
    <property type="entry name" value="NAD(P)-linked oxidoreductase"/>
    <property type="match status" value="1"/>
</dbReference>
<comment type="caution">
    <text evidence="5">The sequence shown here is derived from an EMBL/GenBank/DDBJ whole genome shotgun (WGS) entry which is preliminary data.</text>
</comment>
<dbReference type="InterPro" id="IPR023210">
    <property type="entry name" value="NADP_OxRdtase_dom"/>
</dbReference>
<feature type="non-terminal residue" evidence="5">
    <location>
        <position position="1"/>
    </location>
</feature>
<protein>
    <submittedName>
        <fullName evidence="5">Potassium channel beta subunit</fullName>
    </submittedName>
</protein>
<dbReference type="PANTHER" id="PTHR43150">
    <property type="entry name" value="HYPERKINETIC, ISOFORM M"/>
    <property type="match status" value="1"/>
</dbReference>
<keyword evidence="2" id="KW-0521">NADP</keyword>
<keyword evidence="6" id="KW-1185">Reference proteome</keyword>
<dbReference type="Pfam" id="PF00248">
    <property type="entry name" value="Aldo_ket_red"/>
    <property type="match status" value="1"/>
</dbReference>
<dbReference type="OrthoDB" id="1720422at2759"/>
<dbReference type="InterPro" id="IPR001810">
    <property type="entry name" value="F-box_dom"/>
</dbReference>
<dbReference type="Pfam" id="PF00646">
    <property type="entry name" value="F-box"/>
    <property type="match status" value="1"/>
</dbReference>
<dbReference type="PANTHER" id="PTHR43150:SF2">
    <property type="entry name" value="HYPERKINETIC, ISOFORM M"/>
    <property type="match status" value="1"/>
</dbReference>
<dbReference type="GeneID" id="59296415"/>
<dbReference type="CDD" id="cd19143">
    <property type="entry name" value="AKR_AKR6C1_2"/>
    <property type="match status" value="1"/>
</dbReference>
<evidence type="ECO:0000256" key="2">
    <source>
        <dbReference type="ARBA" id="ARBA00022857"/>
    </source>
</evidence>
<keyword evidence="5" id="KW-0407">Ion channel</keyword>
<reference evidence="5 6" key="1">
    <citation type="submission" date="2020-05" db="EMBL/GenBank/DDBJ databases">
        <title>Identification and distribution of gene clusters putatively required for synthesis of sphingolipid metabolism inhibitors in phylogenetically diverse species of the filamentous fungus Fusarium.</title>
        <authorList>
            <person name="Kim H.-S."/>
            <person name="Busman M."/>
            <person name="Brown D.W."/>
            <person name="Divon H."/>
            <person name="Uhlig S."/>
            <person name="Proctor R.H."/>
        </authorList>
    </citation>
    <scope>NUCLEOTIDE SEQUENCE [LARGE SCALE GENOMIC DNA]</scope>
    <source>
        <strain evidence="5 6">NRRL 66243</strain>
    </source>
</reference>